<dbReference type="AlphaFoldDB" id="A0ABD5W1F9"/>
<dbReference type="InterPro" id="IPR022409">
    <property type="entry name" value="PKD/Chitinase_dom"/>
</dbReference>
<sequence length="914" mass="95012">MTFDGNNNAIEDGTYTTTAVRVVADNVVVKDLTTREVGTAVKLSGSTNSRVENVNVADDSASNGIPSTDGSAIIVSGGSGNEIRNNFLADPGDSPRAHGIVISGSTSNKVVNNDVNAPTGAGIKLVTANNNNISANVIDAAGIGSRFSRAGIQIGEIGTGASDNNYIYDNEINGNGFGGGLPELKNGILAYNGTGNEFDTNTIRDAAQAAIVIDDDSTKLVDTFITDTGEDGIIVTTDSSNTNITDSTVQNSGVEDGSPGISDSGSSTKIIDNTIKSGGGPGLSISDAGGAPTVSENIIRFNDGWAVNINNTPQLQIDDLSLGPIGDPVTVSSISGKDFAIDTTNAPGADLPTGEQDIGIFLNTDTNGGNIDDIRVNYSDSDVASLDESSLRMWSFDSGWTQASGTNDVTPDDNVVFADPPDTDVVLAPLLTNQLPSATASVSPTSLAPSESVSLNASGSVDTDGQIVSYEWDVDGDGTYDTQTTSPTITHSYSQTGSYGVTLRVTDDGDDTDTESVTVSVTEQPIANLSASLTPTSVDANTRFNASNSTFAFGDISEYKWDFTGDGNVDETTTSASTNHTYTSIGEYLPTVTAIGDDGSTAKTSLSLTVKENLLPRDTDGISGVTNTCVRGFINTNCANWVGDDVSISVQNIEDIDGQIVEYKWDFDGDGVTDQTSSSSRVTHAYTQTGTYTVSVDIVDDDGAVRTETKDITITQRKSGTIAGNITDASTGDDLDETPVILYDSNIVVNKTLTNASGGYNFTDVAADSTTYNVTVDPPGYEAGYQEVTVSDNTVTMVDLALQPEPSTPADGDIQFNVDASDATAIEGATVKVKNRTGVVATATTDAVGYATVSVPDNYYVVDISSDGYESKQVLSAVEAGKTTYVSPTLETVPESSFDVSIDSTNEPVTEGRL</sequence>
<dbReference type="Proteomes" id="UP001596445">
    <property type="component" value="Unassembled WGS sequence"/>
</dbReference>
<dbReference type="RefSeq" id="WP_382184251.1">
    <property type="nucleotide sequence ID" value="NZ_JBHSZI010000001.1"/>
</dbReference>
<dbReference type="CDD" id="cd00146">
    <property type="entry name" value="PKD"/>
    <property type="match status" value="3"/>
</dbReference>
<dbReference type="Gene3D" id="2.160.20.10">
    <property type="entry name" value="Single-stranded right-handed beta-helix, Pectin lyase-like"/>
    <property type="match status" value="2"/>
</dbReference>
<evidence type="ECO:0000256" key="1">
    <source>
        <dbReference type="SAM" id="MobiDB-lite"/>
    </source>
</evidence>
<dbReference type="SMART" id="SM00089">
    <property type="entry name" value="PKD"/>
    <property type="match status" value="3"/>
</dbReference>
<feature type="compositionally biased region" description="Low complexity" evidence="1">
    <location>
        <begin position="256"/>
        <end position="266"/>
    </location>
</feature>
<dbReference type="InterPro" id="IPR011050">
    <property type="entry name" value="Pectin_lyase_fold/virulence"/>
</dbReference>
<protein>
    <submittedName>
        <fullName evidence="3">PKD domain-containing protein</fullName>
    </submittedName>
</protein>
<dbReference type="InterPro" id="IPR007742">
    <property type="entry name" value="NosD_dom"/>
</dbReference>
<dbReference type="InterPro" id="IPR000601">
    <property type="entry name" value="PKD_dom"/>
</dbReference>
<comment type="caution">
    <text evidence="3">The sequence shown here is derived from an EMBL/GenBank/DDBJ whole genome shotgun (WGS) entry which is preliminary data.</text>
</comment>
<dbReference type="EMBL" id="JBHSZI010000001">
    <property type="protein sequence ID" value="MFC7057459.1"/>
    <property type="molecule type" value="Genomic_DNA"/>
</dbReference>
<dbReference type="InterPro" id="IPR039448">
    <property type="entry name" value="Beta_helix"/>
</dbReference>
<feature type="domain" description="PKD" evidence="2">
    <location>
        <begin position="525"/>
        <end position="610"/>
    </location>
</feature>
<dbReference type="Pfam" id="PF18911">
    <property type="entry name" value="PKD_4"/>
    <property type="match status" value="3"/>
</dbReference>
<gene>
    <name evidence="3" type="ORF">ACFQQG_03825</name>
</gene>
<name>A0ABD5W1F9_9EURY</name>
<evidence type="ECO:0000313" key="3">
    <source>
        <dbReference type="EMBL" id="MFC7057459.1"/>
    </source>
</evidence>
<dbReference type="Pfam" id="PF13229">
    <property type="entry name" value="Beta_helix"/>
    <property type="match status" value="1"/>
</dbReference>
<dbReference type="SUPFAM" id="SSF51126">
    <property type="entry name" value="Pectin lyase-like"/>
    <property type="match status" value="2"/>
</dbReference>
<feature type="domain" description="PKD" evidence="2">
    <location>
        <begin position="658"/>
        <end position="721"/>
    </location>
</feature>
<organism evidence="3 4">
    <name type="scientific">Halovenus salina</name>
    <dbReference type="NCBI Taxonomy" id="1510225"/>
    <lineage>
        <taxon>Archaea</taxon>
        <taxon>Methanobacteriati</taxon>
        <taxon>Methanobacteriota</taxon>
        <taxon>Stenosarchaea group</taxon>
        <taxon>Halobacteria</taxon>
        <taxon>Halobacteriales</taxon>
        <taxon>Haloarculaceae</taxon>
        <taxon>Halovenus</taxon>
    </lineage>
</organism>
<dbReference type="SUPFAM" id="SSF49464">
    <property type="entry name" value="Carboxypeptidase regulatory domain-like"/>
    <property type="match status" value="2"/>
</dbReference>
<evidence type="ECO:0000259" key="2">
    <source>
        <dbReference type="PROSITE" id="PS50093"/>
    </source>
</evidence>
<proteinExistence type="predicted"/>
<dbReference type="SUPFAM" id="SSF49299">
    <property type="entry name" value="PKD domain"/>
    <property type="match status" value="3"/>
</dbReference>
<feature type="region of interest" description="Disordered" evidence="1">
    <location>
        <begin position="245"/>
        <end position="266"/>
    </location>
</feature>
<keyword evidence="4" id="KW-1185">Reference proteome</keyword>
<dbReference type="InterPro" id="IPR012334">
    <property type="entry name" value="Pectin_lyas_fold"/>
</dbReference>
<dbReference type="Gene3D" id="2.60.40.1120">
    <property type="entry name" value="Carboxypeptidase-like, regulatory domain"/>
    <property type="match status" value="2"/>
</dbReference>
<accession>A0ABD5W1F9</accession>
<dbReference type="InterPro" id="IPR006626">
    <property type="entry name" value="PbH1"/>
</dbReference>
<dbReference type="Gene3D" id="2.60.40.10">
    <property type="entry name" value="Immunoglobulins"/>
    <property type="match status" value="3"/>
</dbReference>
<dbReference type="Pfam" id="PF05048">
    <property type="entry name" value="NosD"/>
    <property type="match status" value="1"/>
</dbReference>
<feature type="domain" description="PKD" evidence="2">
    <location>
        <begin position="436"/>
        <end position="526"/>
    </location>
</feature>
<dbReference type="InterPro" id="IPR008969">
    <property type="entry name" value="CarboxyPept-like_regulatory"/>
</dbReference>
<dbReference type="PROSITE" id="PS50093">
    <property type="entry name" value="PKD"/>
    <property type="match status" value="3"/>
</dbReference>
<dbReference type="SMART" id="SM00710">
    <property type="entry name" value="PbH1"/>
    <property type="match status" value="11"/>
</dbReference>
<reference evidence="3 4" key="1">
    <citation type="journal article" date="2019" name="Int. J. Syst. Evol. Microbiol.">
        <title>The Global Catalogue of Microorganisms (GCM) 10K type strain sequencing project: providing services to taxonomists for standard genome sequencing and annotation.</title>
        <authorList>
            <consortium name="The Broad Institute Genomics Platform"/>
            <consortium name="The Broad Institute Genome Sequencing Center for Infectious Disease"/>
            <person name="Wu L."/>
            <person name="Ma J."/>
        </authorList>
    </citation>
    <scope>NUCLEOTIDE SEQUENCE [LARGE SCALE GENOMIC DNA]</scope>
    <source>
        <strain evidence="3 4">JCM 30072</strain>
    </source>
</reference>
<feature type="region of interest" description="Disordered" evidence="1">
    <location>
        <begin position="440"/>
        <end position="460"/>
    </location>
</feature>
<dbReference type="InterPro" id="IPR013783">
    <property type="entry name" value="Ig-like_fold"/>
</dbReference>
<dbReference type="InterPro" id="IPR035986">
    <property type="entry name" value="PKD_dom_sf"/>
</dbReference>
<evidence type="ECO:0000313" key="4">
    <source>
        <dbReference type="Proteomes" id="UP001596445"/>
    </source>
</evidence>